<name>A0A4Z1F880_9HELO</name>
<evidence type="ECO:0000256" key="6">
    <source>
        <dbReference type="ARBA" id="ARBA00023002"/>
    </source>
</evidence>
<evidence type="ECO:0000256" key="3">
    <source>
        <dbReference type="ARBA" id="ARBA00022630"/>
    </source>
</evidence>
<keyword evidence="3" id="KW-0285">Flavoprotein</keyword>
<dbReference type="InterPro" id="IPR050775">
    <property type="entry name" value="FAD-binding_Monooxygenases"/>
</dbReference>
<evidence type="ECO:0000256" key="4">
    <source>
        <dbReference type="ARBA" id="ARBA00022827"/>
    </source>
</evidence>
<gene>
    <name evidence="7" type="ORF">BPAE_0250g00060</name>
</gene>
<comment type="similarity">
    <text evidence="2">Belongs to the FAD-binding monooxygenase family.</text>
</comment>
<dbReference type="PANTHER" id="PTHR43098">
    <property type="entry name" value="L-ORNITHINE N(5)-MONOOXYGENASE-RELATED"/>
    <property type="match status" value="1"/>
</dbReference>
<keyword evidence="8" id="KW-1185">Reference proteome</keyword>
<dbReference type="GO" id="GO:0016491">
    <property type="term" value="F:oxidoreductase activity"/>
    <property type="evidence" value="ECO:0007669"/>
    <property type="project" value="UniProtKB-KW"/>
</dbReference>
<sequence>MVQAPLTFNKDNVTLIDTARKDVDCLTKDAFAVGGVHYPVNVIIFATTFRAPNTGTPAEKANLVITGHNNFKGQVERILQDKKMIVARSGIWAMGIEDYCRQSQEWVDEGSMAGIEVRM</sequence>
<evidence type="ECO:0000256" key="2">
    <source>
        <dbReference type="ARBA" id="ARBA00010139"/>
    </source>
</evidence>
<dbReference type="PANTHER" id="PTHR43098:SF2">
    <property type="entry name" value="FAD-BINDING MONOOXYGENASE AUSB-RELATED"/>
    <property type="match status" value="1"/>
</dbReference>
<reference evidence="7 8" key="1">
    <citation type="submission" date="2017-12" db="EMBL/GenBank/DDBJ databases">
        <title>Comparative genomics of Botrytis spp.</title>
        <authorList>
            <person name="Valero-Jimenez C.A."/>
            <person name="Tapia P."/>
            <person name="Veloso J."/>
            <person name="Silva-Moreno E."/>
            <person name="Staats M."/>
            <person name="Valdes J.H."/>
            <person name="Van Kan J.A.L."/>
        </authorList>
    </citation>
    <scope>NUCLEOTIDE SEQUENCE [LARGE SCALE GENOMIC DNA]</scope>
    <source>
        <strain evidence="7 8">Bp0003</strain>
    </source>
</reference>
<comment type="cofactor">
    <cofactor evidence="1">
        <name>FAD</name>
        <dbReference type="ChEBI" id="CHEBI:57692"/>
    </cofactor>
</comment>
<proteinExistence type="inferred from homology"/>
<evidence type="ECO:0000256" key="1">
    <source>
        <dbReference type="ARBA" id="ARBA00001974"/>
    </source>
</evidence>
<keyword evidence="5" id="KW-0521">NADP</keyword>
<evidence type="ECO:0000313" key="8">
    <source>
        <dbReference type="Proteomes" id="UP000297910"/>
    </source>
</evidence>
<evidence type="ECO:0000256" key="5">
    <source>
        <dbReference type="ARBA" id="ARBA00022857"/>
    </source>
</evidence>
<comment type="caution">
    <text evidence="7">The sequence shown here is derived from an EMBL/GenBank/DDBJ whole genome shotgun (WGS) entry which is preliminary data.</text>
</comment>
<organism evidence="7 8">
    <name type="scientific">Botrytis paeoniae</name>
    <dbReference type="NCBI Taxonomy" id="278948"/>
    <lineage>
        <taxon>Eukaryota</taxon>
        <taxon>Fungi</taxon>
        <taxon>Dikarya</taxon>
        <taxon>Ascomycota</taxon>
        <taxon>Pezizomycotina</taxon>
        <taxon>Leotiomycetes</taxon>
        <taxon>Helotiales</taxon>
        <taxon>Sclerotiniaceae</taxon>
        <taxon>Botrytis</taxon>
    </lineage>
</organism>
<evidence type="ECO:0000313" key="7">
    <source>
        <dbReference type="EMBL" id="TGO20994.1"/>
    </source>
</evidence>
<dbReference type="AlphaFoldDB" id="A0A4Z1F880"/>
<protein>
    <submittedName>
        <fullName evidence="7">Uncharacterized protein</fullName>
    </submittedName>
</protein>
<dbReference type="Proteomes" id="UP000297910">
    <property type="component" value="Unassembled WGS sequence"/>
</dbReference>
<dbReference type="EMBL" id="PQXI01000249">
    <property type="protein sequence ID" value="TGO20994.1"/>
    <property type="molecule type" value="Genomic_DNA"/>
</dbReference>
<accession>A0A4Z1F880</accession>
<keyword evidence="4" id="KW-0274">FAD</keyword>
<keyword evidence="6" id="KW-0560">Oxidoreductase</keyword>